<dbReference type="InParanoid" id="A0A401GRF6"/>
<dbReference type="SUPFAM" id="SSF46689">
    <property type="entry name" value="Homeodomain-like"/>
    <property type="match status" value="1"/>
</dbReference>
<organism evidence="4 5">
    <name type="scientific">Sparassis crispa</name>
    <dbReference type="NCBI Taxonomy" id="139825"/>
    <lineage>
        <taxon>Eukaryota</taxon>
        <taxon>Fungi</taxon>
        <taxon>Dikarya</taxon>
        <taxon>Basidiomycota</taxon>
        <taxon>Agaricomycotina</taxon>
        <taxon>Agaricomycetes</taxon>
        <taxon>Polyporales</taxon>
        <taxon>Sparassidaceae</taxon>
        <taxon>Sparassis</taxon>
    </lineage>
</organism>
<name>A0A401GRF6_9APHY</name>
<dbReference type="InterPro" id="IPR055247">
    <property type="entry name" value="InsJ-like_HTH"/>
</dbReference>
<dbReference type="Gene3D" id="1.10.10.10">
    <property type="entry name" value="Winged helix-like DNA-binding domain superfamily/Winged helix DNA-binding domain"/>
    <property type="match status" value="1"/>
</dbReference>
<dbReference type="AlphaFoldDB" id="A0A401GRF6"/>
<dbReference type="PANTHER" id="PTHR23022:SF135">
    <property type="entry name" value="SI:DKEY-77F5.3"/>
    <property type="match status" value="1"/>
</dbReference>
<dbReference type="InterPro" id="IPR036397">
    <property type="entry name" value="RNaseH_sf"/>
</dbReference>
<evidence type="ECO:0000259" key="1">
    <source>
        <dbReference type="Pfam" id="PF01498"/>
    </source>
</evidence>
<evidence type="ECO:0000313" key="5">
    <source>
        <dbReference type="Proteomes" id="UP000287166"/>
    </source>
</evidence>
<evidence type="ECO:0008006" key="6">
    <source>
        <dbReference type="Google" id="ProtNLM"/>
    </source>
</evidence>
<dbReference type="InterPro" id="IPR009057">
    <property type="entry name" value="Homeodomain-like_sf"/>
</dbReference>
<feature type="domain" description="Transposase Tc1-like" evidence="1">
    <location>
        <begin position="85"/>
        <end position="131"/>
    </location>
</feature>
<feature type="domain" description="Insertion element IS150 protein InsJ-like helix-turn-helix" evidence="3">
    <location>
        <begin position="11"/>
        <end position="58"/>
    </location>
</feature>
<dbReference type="Pfam" id="PF13518">
    <property type="entry name" value="HTH_28"/>
    <property type="match status" value="1"/>
</dbReference>
<evidence type="ECO:0000259" key="2">
    <source>
        <dbReference type="Pfam" id="PF13358"/>
    </source>
</evidence>
<gene>
    <name evidence="4" type="ORF">SCP_0602820</name>
</gene>
<dbReference type="STRING" id="139825.A0A401GRF6"/>
<feature type="domain" description="Tc1-like transposase DDE" evidence="2">
    <location>
        <begin position="142"/>
        <end position="294"/>
    </location>
</feature>
<dbReference type="InterPro" id="IPR052338">
    <property type="entry name" value="Transposase_5"/>
</dbReference>
<dbReference type="GO" id="GO:0003677">
    <property type="term" value="F:DNA binding"/>
    <property type="evidence" value="ECO:0007669"/>
    <property type="project" value="InterPro"/>
</dbReference>
<dbReference type="Proteomes" id="UP000287166">
    <property type="component" value="Unassembled WGS sequence"/>
</dbReference>
<dbReference type="Pfam" id="PF13358">
    <property type="entry name" value="DDE_3"/>
    <property type="match status" value="1"/>
</dbReference>
<dbReference type="Gene3D" id="3.30.420.10">
    <property type="entry name" value="Ribonuclease H-like superfamily/Ribonuclease H"/>
    <property type="match status" value="1"/>
</dbReference>
<evidence type="ECO:0000259" key="3">
    <source>
        <dbReference type="Pfam" id="PF13518"/>
    </source>
</evidence>
<reference evidence="4 5" key="1">
    <citation type="journal article" date="2018" name="Sci. Rep.">
        <title>Genome sequence of the cauliflower mushroom Sparassis crispa (Hanabiratake) and its association with beneficial usage.</title>
        <authorList>
            <person name="Kiyama R."/>
            <person name="Furutani Y."/>
            <person name="Kawaguchi K."/>
            <person name="Nakanishi T."/>
        </authorList>
    </citation>
    <scope>NUCLEOTIDE SEQUENCE [LARGE SCALE GENOMIC DNA]</scope>
</reference>
<dbReference type="GeneID" id="38781221"/>
<dbReference type="InterPro" id="IPR036388">
    <property type="entry name" value="WH-like_DNA-bd_sf"/>
</dbReference>
<keyword evidence="5" id="KW-1185">Reference proteome</keyword>
<dbReference type="Pfam" id="PF01498">
    <property type="entry name" value="HTH_Tnp_Tc3_2"/>
    <property type="match status" value="1"/>
</dbReference>
<dbReference type="InterPro" id="IPR038717">
    <property type="entry name" value="Tc1-like_DDE_dom"/>
</dbReference>
<sequence>MVYTTPTKSGRIVEQYRSGRSSRAVAKEFHVSPQTVCSLAKKFKENGNIYPLPKPGRPCKLTAQDADFAVLQLDRGRAENVADLQRSYFPNVGPKTLRRAMRTNGLISAVRRRVPFLTKKHRRARLIWARALQGWTEREWERIIFSDESKFNLIHSDGRAWCWRRVGDGYQDRYTQKTKKFGGGSVMVWGCITPEGVGRLHRITGIMRAVDYVQILEQDLLGTLHNYHMNPHHYFFQQDNDPKHSSHLRSWVDESGLHSLPWPAQSPDMNLIEHVWDILDRRVRARNPQPSSVDQLWDALEEEWSRISSAQVQKLYGSMPNRVAELKKAKGGNTRY</sequence>
<comment type="caution">
    <text evidence="4">The sequence shown here is derived from an EMBL/GenBank/DDBJ whole genome shotgun (WGS) entry which is preliminary data.</text>
</comment>
<dbReference type="GO" id="GO:0006313">
    <property type="term" value="P:DNA transposition"/>
    <property type="evidence" value="ECO:0007669"/>
    <property type="project" value="InterPro"/>
</dbReference>
<dbReference type="RefSeq" id="XP_027615217.1">
    <property type="nucleotide sequence ID" value="XM_027759416.1"/>
</dbReference>
<dbReference type="InterPro" id="IPR002492">
    <property type="entry name" value="Transposase_Tc1-like"/>
</dbReference>
<protein>
    <recommendedName>
        <fullName evidence="6">Transposable element Tcb2 transposase</fullName>
    </recommendedName>
</protein>
<dbReference type="GO" id="GO:0015074">
    <property type="term" value="P:DNA integration"/>
    <property type="evidence" value="ECO:0007669"/>
    <property type="project" value="InterPro"/>
</dbReference>
<dbReference type="EMBL" id="BFAD01000006">
    <property type="protein sequence ID" value="GBE84304.1"/>
    <property type="molecule type" value="Genomic_DNA"/>
</dbReference>
<proteinExistence type="predicted"/>
<dbReference type="OrthoDB" id="2753252at2759"/>
<dbReference type="PANTHER" id="PTHR23022">
    <property type="entry name" value="TRANSPOSABLE ELEMENT-RELATED"/>
    <property type="match status" value="1"/>
</dbReference>
<evidence type="ECO:0000313" key="4">
    <source>
        <dbReference type="EMBL" id="GBE84304.1"/>
    </source>
</evidence>
<accession>A0A401GRF6</accession>